<gene>
    <name evidence="1" type="ORF">PALI_a0264</name>
</gene>
<evidence type="ECO:0000313" key="1">
    <source>
        <dbReference type="EMBL" id="MBE0359068.1"/>
    </source>
</evidence>
<protein>
    <submittedName>
        <fullName evidence="1">Uncharacterized protein</fullName>
    </submittedName>
</protein>
<accession>A0ABR9DXZ7</accession>
<sequence>MIFLFKNQVFLLFKLNLNMTTHLVMTSIGANMHLGLNKERHMNLGSLIKHY</sequence>
<comment type="caution">
    <text evidence="1">The sequence shown here is derived from an EMBL/GenBank/DDBJ whole genome shotgun (WGS) entry which is preliminary data.</text>
</comment>
<name>A0ABR9DXZ7_9GAMM</name>
<evidence type="ECO:0000313" key="2">
    <source>
        <dbReference type="Proteomes" id="UP000648482"/>
    </source>
</evidence>
<dbReference type="Proteomes" id="UP000648482">
    <property type="component" value="Unassembled WGS sequence"/>
</dbReference>
<keyword evidence="2" id="KW-1185">Reference proteome</keyword>
<reference evidence="1 2" key="1">
    <citation type="submission" date="2015-06" db="EMBL/GenBank/DDBJ databases">
        <title>Genome sequence of Pseudoalteromonas aliena.</title>
        <authorList>
            <person name="Xie B.-B."/>
            <person name="Rong J.-C."/>
            <person name="Qin Q.-L."/>
            <person name="Zhang Y.-Z."/>
        </authorList>
    </citation>
    <scope>NUCLEOTIDE SEQUENCE [LARGE SCALE GENOMIC DNA]</scope>
    <source>
        <strain evidence="1 2">SW19</strain>
    </source>
</reference>
<dbReference type="EMBL" id="AQGU01000025">
    <property type="protein sequence ID" value="MBE0359068.1"/>
    <property type="molecule type" value="Genomic_DNA"/>
</dbReference>
<organism evidence="1 2">
    <name type="scientific">Pseudoalteromonas aliena SW19</name>
    <dbReference type="NCBI Taxonomy" id="1314866"/>
    <lineage>
        <taxon>Bacteria</taxon>
        <taxon>Pseudomonadati</taxon>
        <taxon>Pseudomonadota</taxon>
        <taxon>Gammaproteobacteria</taxon>
        <taxon>Alteromonadales</taxon>
        <taxon>Pseudoalteromonadaceae</taxon>
        <taxon>Pseudoalteromonas</taxon>
    </lineage>
</organism>
<proteinExistence type="predicted"/>